<gene>
    <name evidence="1" type="ORF">ONZ43_g3970</name>
</gene>
<evidence type="ECO:0000313" key="2">
    <source>
        <dbReference type="Proteomes" id="UP001153334"/>
    </source>
</evidence>
<name>A0ACC2ITQ1_9PEZI</name>
<dbReference type="EMBL" id="JAPESX010001002">
    <property type="protein sequence ID" value="KAJ8118556.1"/>
    <property type="molecule type" value="Genomic_DNA"/>
</dbReference>
<protein>
    <submittedName>
        <fullName evidence="1">Uncharacterized protein</fullName>
    </submittedName>
</protein>
<organism evidence="1 2">
    <name type="scientific">Nemania bipapillata</name>
    <dbReference type="NCBI Taxonomy" id="110536"/>
    <lineage>
        <taxon>Eukaryota</taxon>
        <taxon>Fungi</taxon>
        <taxon>Dikarya</taxon>
        <taxon>Ascomycota</taxon>
        <taxon>Pezizomycotina</taxon>
        <taxon>Sordariomycetes</taxon>
        <taxon>Xylariomycetidae</taxon>
        <taxon>Xylariales</taxon>
        <taxon>Xylariaceae</taxon>
        <taxon>Nemania</taxon>
    </lineage>
</organism>
<evidence type="ECO:0000313" key="1">
    <source>
        <dbReference type="EMBL" id="KAJ8118556.1"/>
    </source>
</evidence>
<comment type="caution">
    <text evidence="1">The sequence shown here is derived from an EMBL/GenBank/DDBJ whole genome shotgun (WGS) entry which is preliminary data.</text>
</comment>
<reference evidence="1" key="1">
    <citation type="submission" date="2022-11" db="EMBL/GenBank/DDBJ databases">
        <title>Genome Sequence of Nemania bipapillata.</title>
        <authorList>
            <person name="Buettner E."/>
        </authorList>
    </citation>
    <scope>NUCLEOTIDE SEQUENCE</scope>
    <source>
        <strain evidence="1">CP14</strain>
    </source>
</reference>
<dbReference type="Proteomes" id="UP001153334">
    <property type="component" value="Unassembled WGS sequence"/>
</dbReference>
<accession>A0ACC2ITQ1</accession>
<proteinExistence type="predicted"/>
<keyword evidence="2" id="KW-1185">Reference proteome</keyword>
<sequence>MSAAGNSPDSLDFTRFFNVIGGNISDTPKERRTTNPSTLDANPQAPLSTQQDVDRAINMARNAAPVWAAVPWEERARAIERFADAIEANAEELSKLIIMQQGKPPMWAQHEISLSVQWLREFCRLSPPGDVIEDTKGRKVSTRYTPLGIVVGIVPWNFSIHLKVAEIASNFFPAGVIQALSGDDNLGPWLTQHPDVNMVSFTGSAGVGKRIMESCSKTLKRVTLELGGNDAAIVCADVDPTFVASKVGFIAFANAGQICIAVKRVYVHESVYEGVLSALVAFIKGLKVGIEVDSFLGPLSTKAQYDHVKGLLEDIKHAGLTIATAGTESPLHLKGYFLDATIVENPPEDSRIVVEEQFGPILPVMKWTDEHDVIQRVNATEFGLGASIWTRDLAQADRMASQLQAGNIWVNCHAEMQPSTPFSGHKQSGLGVEMGSDGLKAYCNVQSVYVTGLTIGGPRDDGS</sequence>